<dbReference type="InterPro" id="IPR004648">
    <property type="entry name" value="Oligpept_transpt"/>
</dbReference>
<feature type="transmembrane region" description="Helical" evidence="9">
    <location>
        <begin position="674"/>
        <end position="693"/>
    </location>
</feature>
<dbReference type="RefSeq" id="XP_020064975.1">
    <property type="nucleotide sequence ID" value="XM_020210885.1"/>
</dbReference>
<dbReference type="InterPro" id="IPR004813">
    <property type="entry name" value="OPT"/>
</dbReference>
<keyword evidence="4 9" id="KW-0812">Transmembrane</keyword>
<feature type="transmembrane region" description="Helical" evidence="9">
    <location>
        <begin position="713"/>
        <end position="731"/>
    </location>
</feature>
<sequence length="887" mass="100508">MSVEKDILDDTKVQNVTSVASHLDIADHEVNLAAVVSHKIAIEDVGVELTSDQKYLVINRLNLTGLTSLDDLPLTVSFILDKIQKLTVEESLKILRKAVIEYANDVNIPVEEYSLYEKLVESSDNYSSEEEHLDTREKLKIVDWNFQVRLEATLIAYHSPYQEVRSVTDPFDDPTIKVETLRVYVLGLIWTCISAFVNQFFDDRLPGITLSTSVAQMLLYPCGKAWEFAIPNWKLKLGKYEIELNPGPWTYKEQILSGLMFTVGGGSSYAAWNITAQKLDTFYGNDWVTTGYQVLLLLSINFMGIGFAGVLRKFVVYPTRSIWPGLLPTLALNRALLVPEKKENINGWTISRYRFFFFVTSASFLYFWIPDYLFQALSYFGGWMTWIKPNNFNLAVITGPSSGLGFSPIPSFDWNVVGTNALTTPFYSTINQIIGTFLSFFIIVGVYYSNHKWTGYLPINSNRLFSNTGSSYKISKILNEDNLFDQEKYEKYGPPFYTAANIVLYSAFFALYPFAIIHEIAMTYEALWDSLKGFYHSLRNFRRSTFEGFDDPHSLMMRKYKEVPDWVFLVVLVISIVLAILCAELYPTNTPVWAIFFALGINFVFLIPITTLYSTTNFSFGLNVLVELIIGYALPGNGFALLFIKALGYNIDGQAQNYITDQKIGHYAKIPPRAMFRIQIIGVFVGTFINLAALNFKINHIEDYCAPLQKDKFSCPNSGTIFAASVIWGVIGPKKVFHGLYPIMQYAFLIGALVAIPFVIIKLYGPKKYVKYFQPSLILGGFIIWAPGSIFYQLGQVYLSTAFMWYGKSRYPAFWNKYNYVFSSAMSAGVAFSSIIIFFAVQYHAKDIEWWGNTVVSAGIDGDGNQRLLNASLLPDGYFGPRIGHFP</sequence>
<name>A0A1E4SK22_9ASCO</name>
<feature type="transmembrane region" description="Helical" evidence="9">
    <location>
        <begin position="430"/>
        <end position="448"/>
    </location>
</feature>
<evidence type="ECO:0000256" key="9">
    <source>
        <dbReference type="SAM" id="Phobius"/>
    </source>
</evidence>
<accession>A0A1E4SK22</accession>
<dbReference type="NCBIfam" id="TIGR00727">
    <property type="entry name" value="ISP4_OPT"/>
    <property type="match status" value="1"/>
</dbReference>
<feature type="transmembrane region" description="Helical" evidence="9">
    <location>
        <begin position="592"/>
        <end position="613"/>
    </location>
</feature>
<keyword evidence="7 9" id="KW-1133">Transmembrane helix</keyword>
<dbReference type="GeneID" id="30985021"/>
<dbReference type="OrthoDB" id="9986677at2759"/>
<gene>
    <name evidence="10" type="ORF">CANTADRAFT_63987</name>
</gene>
<proteinExistence type="inferred from homology"/>
<feature type="transmembrane region" description="Helical" evidence="9">
    <location>
        <begin position="620"/>
        <end position="644"/>
    </location>
</feature>
<comment type="similarity">
    <text evidence="2">Belongs to the oligopeptide OPT transporter family.</text>
</comment>
<evidence type="ECO:0000256" key="5">
    <source>
        <dbReference type="ARBA" id="ARBA00022856"/>
    </source>
</evidence>
<feature type="transmembrane region" description="Helical" evidence="9">
    <location>
        <begin position="777"/>
        <end position="799"/>
    </location>
</feature>
<evidence type="ECO:0000256" key="1">
    <source>
        <dbReference type="ARBA" id="ARBA00004141"/>
    </source>
</evidence>
<dbReference type="PANTHER" id="PTHR22601">
    <property type="entry name" value="ISP4 LIKE PROTEIN"/>
    <property type="match status" value="1"/>
</dbReference>
<evidence type="ECO:0000256" key="4">
    <source>
        <dbReference type="ARBA" id="ARBA00022692"/>
    </source>
</evidence>
<dbReference type="EMBL" id="KV453911">
    <property type="protein sequence ID" value="ODV79853.1"/>
    <property type="molecule type" value="Genomic_DNA"/>
</dbReference>
<dbReference type="GO" id="GO:0035673">
    <property type="term" value="F:oligopeptide transmembrane transporter activity"/>
    <property type="evidence" value="ECO:0007669"/>
    <property type="project" value="InterPro"/>
</dbReference>
<evidence type="ECO:0000256" key="6">
    <source>
        <dbReference type="ARBA" id="ARBA00022927"/>
    </source>
</evidence>
<protein>
    <submittedName>
        <fullName evidence="10">OPT-domain-containing protein</fullName>
    </submittedName>
</protein>
<dbReference type="GO" id="GO:0015031">
    <property type="term" value="P:protein transport"/>
    <property type="evidence" value="ECO:0007669"/>
    <property type="project" value="UniProtKB-KW"/>
</dbReference>
<keyword evidence="5" id="KW-0571">Peptide transport</keyword>
<evidence type="ECO:0000256" key="7">
    <source>
        <dbReference type="ARBA" id="ARBA00022989"/>
    </source>
</evidence>
<reference evidence="11" key="1">
    <citation type="submission" date="2016-05" db="EMBL/GenBank/DDBJ databases">
        <title>Comparative genomics of biotechnologically important yeasts.</title>
        <authorList>
            <consortium name="DOE Joint Genome Institute"/>
            <person name="Riley R."/>
            <person name="Haridas S."/>
            <person name="Wolfe K.H."/>
            <person name="Lopes M.R."/>
            <person name="Hittinger C.T."/>
            <person name="Goker M."/>
            <person name="Salamov A."/>
            <person name="Wisecaver J."/>
            <person name="Long T.M."/>
            <person name="Aerts A.L."/>
            <person name="Barry K."/>
            <person name="Choi C."/>
            <person name="Clum A."/>
            <person name="Coughlan A.Y."/>
            <person name="Deshpande S."/>
            <person name="Douglass A.P."/>
            <person name="Hanson S.J."/>
            <person name="Klenk H.-P."/>
            <person name="Labutti K."/>
            <person name="Lapidus A."/>
            <person name="Lindquist E."/>
            <person name="Lipzen A."/>
            <person name="Meier-Kolthoff J.P."/>
            <person name="Ohm R.A."/>
            <person name="Otillar R.P."/>
            <person name="Pangilinan J."/>
            <person name="Peng Y."/>
            <person name="Rokas A."/>
            <person name="Rosa C.A."/>
            <person name="Scheuner C."/>
            <person name="Sibirny A.A."/>
            <person name="Slot J.C."/>
            <person name="Stielow J.B."/>
            <person name="Sun H."/>
            <person name="Kurtzman C.P."/>
            <person name="Blackwell M."/>
            <person name="Grigoriev I.V."/>
            <person name="Jeffries T.W."/>
        </authorList>
    </citation>
    <scope>NUCLEOTIDE SEQUENCE [LARGE SCALE GENOMIC DNA]</scope>
    <source>
        <strain evidence="11">NRRL Y-17324</strain>
    </source>
</reference>
<feature type="transmembrane region" description="Helical" evidence="9">
    <location>
        <begin position="351"/>
        <end position="369"/>
    </location>
</feature>
<keyword evidence="6" id="KW-0653">Protein transport</keyword>
<feature type="transmembrane region" description="Helical" evidence="9">
    <location>
        <begin position="743"/>
        <end position="765"/>
    </location>
</feature>
<organism evidence="10 11">
    <name type="scientific">Suhomyces tanzawaensis NRRL Y-17324</name>
    <dbReference type="NCBI Taxonomy" id="984487"/>
    <lineage>
        <taxon>Eukaryota</taxon>
        <taxon>Fungi</taxon>
        <taxon>Dikarya</taxon>
        <taxon>Ascomycota</taxon>
        <taxon>Saccharomycotina</taxon>
        <taxon>Pichiomycetes</taxon>
        <taxon>Debaryomycetaceae</taxon>
        <taxon>Suhomyces</taxon>
    </lineage>
</organism>
<keyword evidence="3" id="KW-0813">Transport</keyword>
<feature type="transmembrane region" description="Helical" evidence="9">
    <location>
        <begin position="819"/>
        <end position="841"/>
    </location>
</feature>
<keyword evidence="11" id="KW-1185">Reference proteome</keyword>
<dbReference type="NCBIfam" id="TIGR00728">
    <property type="entry name" value="OPT_sfam"/>
    <property type="match status" value="1"/>
</dbReference>
<dbReference type="AlphaFoldDB" id="A0A1E4SK22"/>
<dbReference type="Proteomes" id="UP000094285">
    <property type="component" value="Unassembled WGS sequence"/>
</dbReference>
<dbReference type="Pfam" id="PF03169">
    <property type="entry name" value="OPT"/>
    <property type="match status" value="1"/>
</dbReference>
<feature type="transmembrane region" description="Helical" evidence="9">
    <location>
        <begin position="255"/>
        <end position="272"/>
    </location>
</feature>
<comment type="subcellular location">
    <subcellularLocation>
        <location evidence="1">Membrane</location>
        <topology evidence="1">Multi-pass membrane protein</topology>
    </subcellularLocation>
</comment>
<feature type="transmembrane region" description="Helical" evidence="9">
    <location>
        <begin position="292"/>
        <end position="311"/>
    </location>
</feature>
<evidence type="ECO:0000256" key="2">
    <source>
        <dbReference type="ARBA" id="ARBA00008807"/>
    </source>
</evidence>
<feature type="transmembrane region" description="Helical" evidence="9">
    <location>
        <begin position="566"/>
        <end position="586"/>
    </location>
</feature>
<evidence type="ECO:0000256" key="8">
    <source>
        <dbReference type="ARBA" id="ARBA00023136"/>
    </source>
</evidence>
<evidence type="ECO:0000313" key="10">
    <source>
        <dbReference type="EMBL" id="ODV79853.1"/>
    </source>
</evidence>
<evidence type="ECO:0000313" key="11">
    <source>
        <dbReference type="Proteomes" id="UP000094285"/>
    </source>
</evidence>
<dbReference type="GO" id="GO:0016020">
    <property type="term" value="C:membrane"/>
    <property type="evidence" value="ECO:0007669"/>
    <property type="project" value="UniProtKB-SubCell"/>
</dbReference>
<keyword evidence="8 9" id="KW-0472">Membrane</keyword>
<evidence type="ECO:0000256" key="3">
    <source>
        <dbReference type="ARBA" id="ARBA00022448"/>
    </source>
</evidence>